<accession>A0A0F9PU84</accession>
<reference evidence="2" key="1">
    <citation type="journal article" date="2015" name="Nature">
        <title>Complex archaea that bridge the gap between prokaryotes and eukaryotes.</title>
        <authorList>
            <person name="Spang A."/>
            <person name="Saw J.H."/>
            <person name="Jorgensen S.L."/>
            <person name="Zaremba-Niedzwiedzka K."/>
            <person name="Martijn J."/>
            <person name="Lind A.E."/>
            <person name="van Eijk R."/>
            <person name="Schleper C."/>
            <person name="Guy L."/>
            <person name="Ettema T.J."/>
        </authorList>
    </citation>
    <scope>NUCLEOTIDE SEQUENCE</scope>
</reference>
<organism evidence="2">
    <name type="scientific">marine sediment metagenome</name>
    <dbReference type="NCBI Taxonomy" id="412755"/>
    <lineage>
        <taxon>unclassified sequences</taxon>
        <taxon>metagenomes</taxon>
        <taxon>ecological metagenomes</taxon>
    </lineage>
</organism>
<evidence type="ECO:0000256" key="1">
    <source>
        <dbReference type="SAM" id="MobiDB-lite"/>
    </source>
</evidence>
<feature type="compositionally biased region" description="Acidic residues" evidence="1">
    <location>
        <begin position="158"/>
        <end position="169"/>
    </location>
</feature>
<feature type="region of interest" description="Disordered" evidence="1">
    <location>
        <begin position="147"/>
        <end position="178"/>
    </location>
</feature>
<dbReference type="AlphaFoldDB" id="A0A0F9PU84"/>
<evidence type="ECO:0000313" key="2">
    <source>
        <dbReference type="EMBL" id="KKN35225.1"/>
    </source>
</evidence>
<dbReference type="EMBL" id="LAZR01002054">
    <property type="protein sequence ID" value="KKN35225.1"/>
    <property type="molecule type" value="Genomic_DNA"/>
</dbReference>
<name>A0A0F9PU84_9ZZZZ</name>
<protein>
    <submittedName>
        <fullName evidence="2">Uncharacterized protein</fullName>
    </submittedName>
</protein>
<proteinExistence type="predicted"/>
<gene>
    <name evidence="2" type="ORF">LCGC14_0785970</name>
</gene>
<comment type="caution">
    <text evidence="2">The sequence shown here is derived from an EMBL/GenBank/DDBJ whole genome shotgun (WGS) entry which is preliminary data.</text>
</comment>
<sequence length="178" mass="19723">MGQLEITLREVALGRANHEQASAWMDELQARIDETEDGKELRATEEDVAALRGVVSHWEAQARAQTAVAFRRTGNERPAEGVSIRMTKTVVTNASPEDVKAWAMENMPHVLRVHAPTFNAQVKTGGIPSRLASVTLEPRGALAKDLSSWLTETREAAEQEEANREDDAEAEAHERRET</sequence>